<feature type="domain" description="DUF6708" evidence="2">
    <location>
        <begin position="123"/>
        <end position="295"/>
    </location>
</feature>
<dbReference type="OrthoDB" id="6050524at2"/>
<dbReference type="Proteomes" id="UP000051863">
    <property type="component" value="Unassembled WGS sequence"/>
</dbReference>
<evidence type="ECO:0000256" key="1">
    <source>
        <dbReference type="SAM" id="Phobius"/>
    </source>
</evidence>
<feature type="transmembrane region" description="Helical" evidence="1">
    <location>
        <begin position="64"/>
        <end position="87"/>
    </location>
</feature>
<comment type="caution">
    <text evidence="3">The sequence shown here is derived from an EMBL/GenBank/DDBJ whole genome shotgun (WGS) entry which is preliminary data.</text>
</comment>
<organism evidence="3 4">
    <name type="scientific">Stenotrophomonas terrae</name>
    <dbReference type="NCBI Taxonomy" id="405446"/>
    <lineage>
        <taxon>Bacteria</taxon>
        <taxon>Pseudomonadati</taxon>
        <taxon>Pseudomonadota</taxon>
        <taxon>Gammaproteobacteria</taxon>
        <taxon>Lysobacterales</taxon>
        <taxon>Lysobacteraceae</taxon>
        <taxon>Stenotrophomonas</taxon>
    </lineage>
</organism>
<dbReference type="AlphaFoldDB" id="A0A0R0CMD6"/>
<keyword evidence="4" id="KW-1185">Reference proteome</keyword>
<dbReference type="InterPro" id="IPR046554">
    <property type="entry name" value="DUF6708"/>
</dbReference>
<feature type="transmembrane region" description="Helical" evidence="1">
    <location>
        <begin position="102"/>
        <end position="123"/>
    </location>
</feature>
<accession>A0A0R0CMD6</accession>
<dbReference type="EMBL" id="LDJJ01000033">
    <property type="protein sequence ID" value="KRG67242.1"/>
    <property type="molecule type" value="Genomic_DNA"/>
</dbReference>
<keyword evidence="1" id="KW-0472">Membrane</keyword>
<dbReference type="Pfam" id="PF20455">
    <property type="entry name" value="DUF6708"/>
    <property type="match status" value="1"/>
</dbReference>
<keyword evidence="1" id="KW-0812">Transmembrane</keyword>
<evidence type="ECO:0000259" key="2">
    <source>
        <dbReference type="Pfam" id="PF20455"/>
    </source>
</evidence>
<dbReference type="PATRIC" id="fig|405446.3.peg.1547"/>
<dbReference type="RefSeq" id="WP_057628608.1">
    <property type="nucleotide sequence ID" value="NZ_LDJJ01000033.1"/>
</dbReference>
<evidence type="ECO:0000313" key="4">
    <source>
        <dbReference type="Proteomes" id="UP000051863"/>
    </source>
</evidence>
<protein>
    <recommendedName>
        <fullName evidence="2">DUF6708 domain-containing protein</fullName>
    </recommendedName>
</protein>
<evidence type="ECO:0000313" key="3">
    <source>
        <dbReference type="EMBL" id="KRG67242.1"/>
    </source>
</evidence>
<keyword evidence="1" id="KW-1133">Transmembrane helix</keyword>
<gene>
    <name evidence="3" type="ORF">ABB27_10290</name>
</gene>
<sequence length="349" mass="39032">MSQFAGWLAQRYKVARPLSDYEVAAGFDKLSSFKISKPIDQGLIAINSTYIEYVDRHFDYRGWAAMWGALMIALVLAFAAGMIWTIWQVQVGGERVVAQAEYYAVGFLVLLCLLCAGLAYWMLLGRDIFRYQYYPIRFNRETGMVHVFIGGQSRAISVPWKDVYFYIGRDKPVGPDEGHTYDLRGNVMRDGIVIHTFAVGSDSGDSLGVSLASWEMIKRFMESGPAALPFPPLQLFTSVEPSFRNSFIIHISSPGQGMILLGLPLTFPWAVSRYLTMMLCRKPVWPASVLADSRSRSGQVDGLKAPAVFGRVRQGPKAEAMMTYWKESVQEAKALDADLKTQIYGKAVV</sequence>
<reference evidence="3 4" key="1">
    <citation type="submission" date="2015-05" db="EMBL/GenBank/DDBJ databases">
        <title>Genome sequencing and analysis of members of genus Stenotrophomonas.</title>
        <authorList>
            <person name="Patil P.P."/>
            <person name="Midha S."/>
            <person name="Patil P.B."/>
        </authorList>
    </citation>
    <scope>NUCLEOTIDE SEQUENCE [LARGE SCALE GENOMIC DNA]</scope>
    <source>
        <strain evidence="3 4">DSM 18941</strain>
    </source>
</reference>
<name>A0A0R0CMD6_9GAMM</name>
<proteinExistence type="predicted"/>